<feature type="compositionally biased region" description="Gly residues" evidence="1">
    <location>
        <begin position="374"/>
        <end position="383"/>
    </location>
</feature>
<proteinExistence type="predicted"/>
<evidence type="ECO:0000313" key="3">
    <source>
        <dbReference type="EMBL" id="PZQ14711.1"/>
    </source>
</evidence>
<evidence type="ECO:0000313" key="4">
    <source>
        <dbReference type="Proteomes" id="UP000249046"/>
    </source>
</evidence>
<keyword evidence="2" id="KW-0472">Membrane</keyword>
<keyword evidence="2" id="KW-1133">Transmembrane helix</keyword>
<dbReference type="PANTHER" id="PTHR38043:SF1">
    <property type="entry name" value="PROTEIN HEMX"/>
    <property type="match status" value="1"/>
</dbReference>
<evidence type="ECO:0000256" key="2">
    <source>
        <dbReference type="SAM" id="Phobius"/>
    </source>
</evidence>
<dbReference type="InterPro" id="IPR007470">
    <property type="entry name" value="HemX"/>
</dbReference>
<gene>
    <name evidence="3" type="ORF">DI564_09405</name>
</gene>
<organism evidence="3 4">
    <name type="scientific">Rhodanobacter denitrificans</name>
    <dbReference type="NCBI Taxonomy" id="666685"/>
    <lineage>
        <taxon>Bacteria</taxon>
        <taxon>Pseudomonadati</taxon>
        <taxon>Pseudomonadota</taxon>
        <taxon>Gammaproteobacteria</taxon>
        <taxon>Lysobacterales</taxon>
        <taxon>Rhodanobacteraceae</taxon>
        <taxon>Rhodanobacter</taxon>
    </lineage>
</organism>
<comment type="caution">
    <text evidence="3">The sequence shown here is derived from an EMBL/GenBank/DDBJ whole genome shotgun (WGS) entry which is preliminary data.</text>
</comment>
<feature type="transmembrane region" description="Helical" evidence="2">
    <location>
        <begin position="40"/>
        <end position="57"/>
    </location>
</feature>
<evidence type="ECO:0008006" key="5">
    <source>
        <dbReference type="Google" id="ProtNLM"/>
    </source>
</evidence>
<feature type="region of interest" description="Disordered" evidence="1">
    <location>
        <begin position="351"/>
        <end position="383"/>
    </location>
</feature>
<dbReference type="EMBL" id="QFPO01000007">
    <property type="protein sequence ID" value="PZQ14711.1"/>
    <property type="molecule type" value="Genomic_DNA"/>
</dbReference>
<keyword evidence="2" id="KW-0812">Transmembrane</keyword>
<dbReference type="Proteomes" id="UP000249046">
    <property type="component" value="Unassembled WGS sequence"/>
</dbReference>
<dbReference type="PANTHER" id="PTHR38043">
    <property type="entry name" value="PROTEIN HEMX"/>
    <property type="match status" value="1"/>
</dbReference>
<dbReference type="Pfam" id="PF04375">
    <property type="entry name" value="HemX"/>
    <property type="match status" value="2"/>
</dbReference>
<dbReference type="AlphaFoldDB" id="A0A2W5KCX8"/>
<reference evidence="3 4" key="1">
    <citation type="submission" date="2017-08" db="EMBL/GenBank/DDBJ databases">
        <title>Infants hospitalized years apart are colonized by the same room-sourced microbial strains.</title>
        <authorList>
            <person name="Brooks B."/>
            <person name="Olm M.R."/>
            <person name="Firek B.A."/>
            <person name="Baker R."/>
            <person name="Thomas B.C."/>
            <person name="Morowitz M.J."/>
            <person name="Banfield J.F."/>
        </authorList>
    </citation>
    <scope>NUCLEOTIDE SEQUENCE [LARGE SCALE GENOMIC DNA]</scope>
    <source>
        <strain evidence="3">S2_005_003_R2_42</strain>
    </source>
</reference>
<evidence type="ECO:0000256" key="1">
    <source>
        <dbReference type="SAM" id="MobiDB-lite"/>
    </source>
</evidence>
<name>A0A2W5KCX8_9GAMM</name>
<accession>A0A2W5KCX8</accession>
<sequence>MNCWRGCTTMPRMDEAIESKPLEPAAPPAGPAPRARRGGFGWLIGVLALGAAAYAVWQVSRLEHALSDSRATGLDRVEARLQPLAQSVDQLRRDVEAIRARVADGDGVNRSLREEVLGLGERSRNLEDAVANLADQRLSSRDAIALNEAEYLLLIARQRLELFQDAQGALTAYRLADGALAAAENPLYASTRQTIAAEIAALTAAHPADTQSVLGTLEQVRTAVAGWPVKSIQTPDAPAADSRFARMFGAFVRVSRDGAPTQDGRDPTLLRSLIAIDLRRAEAAVLARDEAAYRQALSSAQDSIRLAFDSGDAAVGSGLEQLDQLAATPLAPALPELGTALRELRNLRATRALSQPATPAAEPPTEHAPAAAGGEPGPDGAGA</sequence>
<protein>
    <recommendedName>
        <fullName evidence="5">Enzyme of heme biosynthesis</fullName>
    </recommendedName>
</protein>